<dbReference type="GO" id="GO:0005543">
    <property type="term" value="F:phospholipid binding"/>
    <property type="evidence" value="ECO:0007669"/>
    <property type="project" value="TreeGrafter"/>
</dbReference>
<dbReference type="GO" id="GO:0005768">
    <property type="term" value="C:endosome"/>
    <property type="evidence" value="ECO:0007669"/>
    <property type="project" value="TreeGrafter"/>
</dbReference>
<evidence type="ECO:0000256" key="3">
    <source>
        <dbReference type="SAM" id="MobiDB-lite"/>
    </source>
</evidence>
<feature type="compositionally biased region" description="Basic and acidic residues" evidence="3">
    <location>
        <begin position="119"/>
        <end position="129"/>
    </location>
</feature>
<evidence type="ECO:0000256" key="1">
    <source>
        <dbReference type="ARBA" id="ARBA00004132"/>
    </source>
</evidence>
<organism evidence="5 6">
    <name type="scientific">Ostreobium quekettii</name>
    <dbReference type="NCBI Taxonomy" id="121088"/>
    <lineage>
        <taxon>Eukaryota</taxon>
        <taxon>Viridiplantae</taxon>
        <taxon>Chlorophyta</taxon>
        <taxon>core chlorophytes</taxon>
        <taxon>Ulvophyceae</taxon>
        <taxon>TCBD clade</taxon>
        <taxon>Bryopsidales</taxon>
        <taxon>Ostreobineae</taxon>
        <taxon>Ostreobiaceae</taxon>
        <taxon>Ostreobium</taxon>
    </lineage>
</organism>
<dbReference type="OrthoDB" id="4033880at2759"/>
<reference evidence="5" key="1">
    <citation type="submission" date="2020-12" db="EMBL/GenBank/DDBJ databases">
        <authorList>
            <person name="Iha C."/>
        </authorList>
    </citation>
    <scope>NUCLEOTIDE SEQUENCE</scope>
</reference>
<dbReference type="Pfam" id="PF01417">
    <property type="entry name" value="ENTH"/>
    <property type="match status" value="1"/>
</dbReference>
<evidence type="ECO:0000313" key="5">
    <source>
        <dbReference type="EMBL" id="CAD7699410.1"/>
    </source>
</evidence>
<sequence>MSFLDQLKDYKFVDKAGKDCGLNVRNRAKELASLTADQQRILEEREKAQKNKSKYGGVGREEATRFGGFGPSKFGTGGFGGAGGFGSTYDSDAGFRASAPSSGGKASAAAEDDDEDPFEATKKRIDRLKANGGIGEEAEGRPRVPPSAAQPATSEPEKRKGPKTLSDVKVNPDIAKAFLKGGPAGGAAKPRDLGDLLGGAPAAGSTNGGASAMDQLAGLHVGAPASGVDLLAGPVPQQGGGGQEAWDAFGNNGGAAGGQDPFLAMSAPAVQPAAAPQPVDDFADFASAPPKAPADPFAALGGAAPAAQTAAFGKGVGGAGGAPKAALPADMFLDAPAVPLGMPQAMTGGMQPGGSVAKGGMAAMGVTPGMAGFQQPASAAGGATMPILNAGMGMGMSQGPAPTGGYQGLVQPGLGAGPMQLKQTSTGMPSMTIGAVPMLAPAAPAVKSGFTNALVDSGAPMRPGAARPVSTTKKDPFADLGAL</sequence>
<dbReference type="GO" id="GO:0005886">
    <property type="term" value="C:plasma membrane"/>
    <property type="evidence" value="ECO:0007669"/>
    <property type="project" value="TreeGrafter"/>
</dbReference>
<dbReference type="GO" id="GO:0030125">
    <property type="term" value="C:clathrin vesicle coat"/>
    <property type="evidence" value="ECO:0007669"/>
    <property type="project" value="TreeGrafter"/>
</dbReference>
<evidence type="ECO:0000259" key="4">
    <source>
        <dbReference type="PROSITE" id="PS50942"/>
    </source>
</evidence>
<feature type="domain" description="ENTH" evidence="4">
    <location>
        <begin position="1"/>
        <end position="45"/>
    </location>
</feature>
<dbReference type="SUPFAM" id="SSF48464">
    <property type="entry name" value="ENTH/VHS domain"/>
    <property type="match status" value="1"/>
</dbReference>
<dbReference type="PANTHER" id="PTHR12276">
    <property type="entry name" value="EPSIN/ENT-RELATED"/>
    <property type="match status" value="1"/>
</dbReference>
<feature type="region of interest" description="Disordered" evidence="3">
    <location>
        <begin position="90"/>
        <end position="169"/>
    </location>
</feature>
<proteinExistence type="predicted"/>
<dbReference type="EMBL" id="CAJHUC010001015">
    <property type="protein sequence ID" value="CAD7699410.1"/>
    <property type="molecule type" value="Genomic_DNA"/>
</dbReference>
<keyword evidence="6" id="KW-1185">Reference proteome</keyword>
<comment type="subcellular location">
    <subcellularLocation>
        <location evidence="1">Cytoplasmic vesicle</location>
        <location evidence="1">Clathrin-coated vesicle</location>
    </subcellularLocation>
</comment>
<feature type="region of interest" description="Disordered" evidence="3">
    <location>
        <begin position="46"/>
        <end position="72"/>
    </location>
</feature>
<dbReference type="AlphaFoldDB" id="A0A8S1J7C2"/>
<dbReference type="Gene3D" id="1.25.40.90">
    <property type="match status" value="1"/>
</dbReference>
<feature type="compositionally biased region" description="Low complexity" evidence="3">
    <location>
        <begin position="97"/>
        <end position="109"/>
    </location>
</feature>
<dbReference type="GO" id="GO:0006897">
    <property type="term" value="P:endocytosis"/>
    <property type="evidence" value="ECO:0007669"/>
    <property type="project" value="TreeGrafter"/>
</dbReference>
<dbReference type="GO" id="GO:0030276">
    <property type="term" value="F:clathrin binding"/>
    <property type="evidence" value="ECO:0007669"/>
    <property type="project" value="TreeGrafter"/>
</dbReference>
<gene>
    <name evidence="5" type="ORF">OSTQU699_LOCUS4769</name>
</gene>
<comment type="caution">
    <text evidence="5">The sequence shown here is derived from an EMBL/GenBank/DDBJ whole genome shotgun (WGS) entry which is preliminary data.</text>
</comment>
<accession>A0A8S1J7C2</accession>
<name>A0A8S1J7C2_9CHLO</name>
<dbReference type="InterPro" id="IPR013809">
    <property type="entry name" value="ENTH"/>
</dbReference>
<evidence type="ECO:0000256" key="2">
    <source>
        <dbReference type="ARBA" id="ARBA00023329"/>
    </source>
</evidence>
<dbReference type="PANTHER" id="PTHR12276:SF45">
    <property type="entry name" value="CLATHRIN INTERACTOR 1"/>
    <property type="match status" value="1"/>
</dbReference>
<protein>
    <recommendedName>
        <fullName evidence="4">ENTH domain-containing protein</fullName>
    </recommendedName>
</protein>
<dbReference type="PROSITE" id="PS50942">
    <property type="entry name" value="ENTH"/>
    <property type="match status" value="1"/>
</dbReference>
<dbReference type="InterPro" id="IPR008942">
    <property type="entry name" value="ENTH_VHS"/>
</dbReference>
<keyword evidence="2" id="KW-0968">Cytoplasmic vesicle</keyword>
<evidence type="ECO:0000313" key="6">
    <source>
        <dbReference type="Proteomes" id="UP000708148"/>
    </source>
</evidence>
<dbReference type="Proteomes" id="UP000708148">
    <property type="component" value="Unassembled WGS sequence"/>
</dbReference>
<feature type="region of interest" description="Disordered" evidence="3">
    <location>
        <begin position="458"/>
        <end position="483"/>
    </location>
</feature>